<proteinExistence type="predicted"/>
<keyword evidence="2" id="KW-1185">Reference proteome</keyword>
<gene>
    <name evidence="1" type="ORF">EDD18DRAFT_1158942</name>
</gene>
<protein>
    <submittedName>
        <fullName evidence="1">Uncharacterized protein</fullName>
    </submittedName>
</protein>
<evidence type="ECO:0000313" key="2">
    <source>
        <dbReference type="Proteomes" id="UP001175228"/>
    </source>
</evidence>
<organism evidence="1 2">
    <name type="scientific">Armillaria luteobubalina</name>
    <dbReference type="NCBI Taxonomy" id="153913"/>
    <lineage>
        <taxon>Eukaryota</taxon>
        <taxon>Fungi</taxon>
        <taxon>Dikarya</taxon>
        <taxon>Basidiomycota</taxon>
        <taxon>Agaricomycotina</taxon>
        <taxon>Agaricomycetes</taxon>
        <taxon>Agaricomycetidae</taxon>
        <taxon>Agaricales</taxon>
        <taxon>Marasmiineae</taxon>
        <taxon>Physalacriaceae</taxon>
        <taxon>Armillaria</taxon>
    </lineage>
</organism>
<dbReference type="Gene3D" id="1.20.1170.10">
    <property type="match status" value="1"/>
</dbReference>
<comment type="caution">
    <text evidence="1">The sequence shown here is derived from an EMBL/GenBank/DDBJ whole genome shotgun (WGS) entry which is preliminary data.</text>
</comment>
<sequence>MPDTPPPPYSEKDLYEKLAKSTSRDLNSEELARAQSALAKAADNPNNSGRTVKEINALIKEGVELDSRLQEIHNLVVKAGFSSEDKAKQLRDVYISLLWKSREVAGKALGAVKEFNGDMLELLVDPNETPQSKITDLTETWNVIKKKGVEAQKQPQEFNRLLKLLSEYSKTVQEEISAEDSKEKAQIQAVHKEVTELEAAIEELQNGVVNPLSKMLKLTKGVFKGLLSGSPTTTFDDLVEAAVNGISELGKYKDILKKKSEERFALQHKLEAKRDSLHDLEKQQAIVGNTTIVPSLVAGIRNDIAAFAKRLTTFTGVFDQLQDEYDGFVLLLKSNTLVTDPAFKSRVQLMKSLAPRIVSALELYSKAQIRET</sequence>
<dbReference type="Proteomes" id="UP001175228">
    <property type="component" value="Unassembled WGS sequence"/>
</dbReference>
<dbReference type="EMBL" id="JAUEPU010000012">
    <property type="protein sequence ID" value="KAK0497695.1"/>
    <property type="molecule type" value="Genomic_DNA"/>
</dbReference>
<reference evidence="1" key="1">
    <citation type="submission" date="2023-06" db="EMBL/GenBank/DDBJ databases">
        <authorList>
            <consortium name="Lawrence Berkeley National Laboratory"/>
            <person name="Ahrendt S."/>
            <person name="Sahu N."/>
            <person name="Indic B."/>
            <person name="Wong-Bajracharya J."/>
            <person name="Merenyi Z."/>
            <person name="Ke H.-M."/>
            <person name="Monk M."/>
            <person name="Kocsube S."/>
            <person name="Drula E."/>
            <person name="Lipzen A."/>
            <person name="Balint B."/>
            <person name="Henrissat B."/>
            <person name="Andreopoulos B."/>
            <person name="Martin F.M."/>
            <person name="Harder C.B."/>
            <person name="Rigling D."/>
            <person name="Ford K.L."/>
            <person name="Foster G.D."/>
            <person name="Pangilinan J."/>
            <person name="Papanicolaou A."/>
            <person name="Barry K."/>
            <person name="LaButti K."/>
            <person name="Viragh M."/>
            <person name="Koriabine M."/>
            <person name="Yan M."/>
            <person name="Riley R."/>
            <person name="Champramary S."/>
            <person name="Plett K.L."/>
            <person name="Tsai I.J."/>
            <person name="Slot J."/>
            <person name="Sipos G."/>
            <person name="Plett J."/>
            <person name="Nagy L.G."/>
            <person name="Grigoriev I.V."/>
        </authorList>
    </citation>
    <scope>NUCLEOTIDE SEQUENCE</scope>
    <source>
        <strain evidence="1">HWK02</strain>
    </source>
</reference>
<name>A0AA39Q7M8_9AGAR</name>
<evidence type="ECO:0000313" key="1">
    <source>
        <dbReference type="EMBL" id="KAK0497695.1"/>
    </source>
</evidence>
<dbReference type="AlphaFoldDB" id="A0AA39Q7M8"/>
<accession>A0AA39Q7M8</accession>